<sequence>MGKGKRLKGLPTKKIYYRFLGRGQGQGAGVRIKIFSDYIWIICFLEVPKVFLTFFPFPIFPFPSIHPHNKREANPIAPPARTNQAELILKRKTAIALNIAKIIVNQSTSAARPNV</sequence>
<reference evidence="2 3" key="1">
    <citation type="submission" date="2017-06" db="EMBL/GenBank/DDBJ databases">
        <title>Genome sequencing of cyanobaciteial culture collection at National Institute for Environmental Studies (NIES).</title>
        <authorList>
            <person name="Hirose Y."/>
            <person name="Shimura Y."/>
            <person name="Fujisawa T."/>
            <person name="Nakamura Y."/>
            <person name="Kawachi M."/>
        </authorList>
    </citation>
    <scope>NUCLEOTIDE SEQUENCE [LARGE SCALE GENOMIC DNA]</scope>
    <source>
        <strain evidence="2 3">NIES-37</strain>
    </source>
</reference>
<organism evidence="2 3">
    <name type="scientific">Tolypothrix tenuis PCC 7101</name>
    <dbReference type="NCBI Taxonomy" id="231146"/>
    <lineage>
        <taxon>Bacteria</taxon>
        <taxon>Bacillati</taxon>
        <taxon>Cyanobacteriota</taxon>
        <taxon>Cyanophyceae</taxon>
        <taxon>Nostocales</taxon>
        <taxon>Tolypothrichaceae</taxon>
        <taxon>Tolypothrix</taxon>
    </lineage>
</organism>
<keyword evidence="1" id="KW-0472">Membrane</keyword>
<evidence type="ECO:0000256" key="1">
    <source>
        <dbReference type="SAM" id="Phobius"/>
    </source>
</evidence>
<keyword evidence="3" id="KW-1185">Reference proteome</keyword>
<protein>
    <submittedName>
        <fullName evidence="2">Uncharacterized protein</fullName>
    </submittedName>
</protein>
<evidence type="ECO:0000313" key="3">
    <source>
        <dbReference type="Proteomes" id="UP000218785"/>
    </source>
</evidence>
<keyword evidence="1" id="KW-1133">Transmembrane helix</keyword>
<name>A0A1Z4MTX2_9CYAN</name>
<feature type="transmembrane region" description="Helical" evidence="1">
    <location>
        <begin position="38"/>
        <end position="60"/>
    </location>
</feature>
<accession>A0A1Z4MTX2</accession>
<gene>
    <name evidence="2" type="ORF">NIES37_08340</name>
</gene>
<dbReference type="AlphaFoldDB" id="A0A1Z4MTX2"/>
<keyword evidence="1" id="KW-0812">Transmembrane</keyword>
<dbReference type="EMBL" id="AP018248">
    <property type="protein sequence ID" value="BAY96897.1"/>
    <property type="molecule type" value="Genomic_DNA"/>
</dbReference>
<proteinExistence type="predicted"/>
<evidence type="ECO:0000313" key="2">
    <source>
        <dbReference type="EMBL" id="BAY96897.1"/>
    </source>
</evidence>
<dbReference type="KEGG" id="ttq:NIES37_08340"/>
<dbReference type="Proteomes" id="UP000218785">
    <property type="component" value="Chromosome"/>
</dbReference>